<dbReference type="KEGG" id="azo:azo0196"/>
<dbReference type="InterPro" id="IPR051534">
    <property type="entry name" value="CBASS_pafABC_assoc_protein"/>
</dbReference>
<sequence length="344" mass="38267">MSQTERLYQIVRMLEDARQPVPLARFLETLEISRASFKRDLDYLRDRLGAPIVWRRGSAGDPEGYVLEGERGEAGKRFGIHGMWFNPSEIHALLMMQQLATAMEPGLLAGQVDGLMTRIGLMLGSANDDPAEVGRRVRILHSANRRATPAAFDTVAQATMKRRRLALRYYTRSRNAESDRVVSPQQLLHYRENWYLLGYCHQARALRLFALDAIRSASVRPGSAREVGERRLKEATGAAFGIFAGAPRERAELRFSAEVAPWVASEIWHPAQTSAPQTDGSLLLGVPYADSRELVMEILRYGADVEVLAPPALRAAVADRLRRAAAQYEGADATSGPDTTQPRD</sequence>
<gene>
    <name evidence="4" type="ordered locus">azo0196</name>
</gene>
<dbReference type="PROSITE" id="PS52050">
    <property type="entry name" value="WYL"/>
    <property type="match status" value="1"/>
</dbReference>
<reference evidence="4 5" key="1">
    <citation type="journal article" date="2006" name="Nat. Biotechnol.">
        <title>Complete genome of the mutualistic, N2-fixing grass endophyte Azoarcus sp. strain BH72.</title>
        <authorList>
            <person name="Krause A."/>
            <person name="Ramakumar A."/>
            <person name="Bartels D."/>
            <person name="Battistoni F."/>
            <person name="Bekel T."/>
            <person name="Boch J."/>
            <person name="Boehm M."/>
            <person name="Friedrich F."/>
            <person name="Hurek T."/>
            <person name="Krause L."/>
            <person name="Linke B."/>
            <person name="McHardy A.C."/>
            <person name="Sarkar A."/>
            <person name="Schneiker S."/>
            <person name="Syed A.A."/>
            <person name="Thauer R."/>
            <person name="Vorhoelter F.-J."/>
            <person name="Weidner S."/>
            <person name="Puehler A."/>
            <person name="Reinhold-Hurek B."/>
            <person name="Kaiser O."/>
            <person name="Goesmann A."/>
        </authorList>
    </citation>
    <scope>NUCLEOTIDE SEQUENCE [LARGE SCALE GENOMIC DNA]</scope>
    <source>
        <strain evidence="4 5">BH72</strain>
    </source>
</reference>
<organism evidence="4 5">
    <name type="scientific">Azoarcus sp. (strain BH72)</name>
    <dbReference type="NCBI Taxonomy" id="418699"/>
    <lineage>
        <taxon>Bacteria</taxon>
        <taxon>Pseudomonadati</taxon>
        <taxon>Pseudomonadota</taxon>
        <taxon>Betaproteobacteria</taxon>
        <taxon>Rhodocyclales</taxon>
        <taxon>Zoogloeaceae</taxon>
        <taxon>Azoarcus</taxon>
    </lineage>
</organism>
<feature type="domain" description="Helix-turn-helix type 11" evidence="1">
    <location>
        <begin position="6"/>
        <end position="60"/>
    </location>
</feature>
<accession>A1K1V8</accession>
<evidence type="ECO:0000259" key="2">
    <source>
        <dbReference type="Pfam" id="PF13280"/>
    </source>
</evidence>
<evidence type="ECO:0000259" key="3">
    <source>
        <dbReference type="Pfam" id="PF25583"/>
    </source>
</evidence>
<dbReference type="Gene3D" id="1.10.10.10">
    <property type="entry name" value="Winged helix-like DNA-binding domain superfamily/Winged helix DNA-binding domain"/>
    <property type="match status" value="1"/>
</dbReference>
<feature type="domain" description="WCX" evidence="3">
    <location>
        <begin position="248"/>
        <end position="325"/>
    </location>
</feature>
<keyword evidence="5" id="KW-1185">Reference proteome</keyword>
<evidence type="ECO:0000313" key="4">
    <source>
        <dbReference type="EMBL" id="CAL92813.1"/>
    </source>
</evidence>
<dbReference type="HOGENOM" id="CLU_041141_4_1_4"/>
<dbReference type="eggNOG" id="COG2378">
    <property type="taxonomic scope" value="Bacteria"/>
</dbReference>
<evidence type="ECO:0000259" key="1">
    <source>
        <dbReference type="Pfam" id="PF08279"/>
    </source>
</evidence>
<feature type="domain" description="WYL" evidence="2">
    <location>
        <begin position="151"/>
        <end position="218"/>
    </location>
</feature>
<evidence type="ECO:0000313" key="5">
    <source>
        <dbReference type="Proteomes" id="UP000002588"/>
    </source>
</evidence>
<dbReference type="PANTHER" id="PTHR34580">
    <property type="match status" value="1"/>
</dbReference>
<dbReference type="Proteomes" id="UP000002588">
    <property type="component" value="Chromosome"/>
</dbReference>
<dbReference type="InterPro" id="IPR036388">
    <property type="entry name" value="WH-like_DNA-bd_sf"/>
</dbReference>
<dbReference type="InterPro" id="IPR026881">
    <property type="entry name" value="WYL_dom"/>
</dbReference>
<dbReference type="EMBL" id="AM406670">
    <property type="protein sequence ID" value="CAL92813.1"/>
    <property type="molecule type" value="Genomic_DNA"/>
</dbReference>
<dbReference type="PANTHER" id="PTHR34580:SF3">
    <property type="entry name" value="PROTEIN PAFB"/>
    <property type="match status" value="1"/>
</dbReference>
<dbReference type="Pfam" id="PF08279">
    <property type="entry name" value="HTH_11"/>
    <property type="match status" value="1"/>
</dbReference>
<dbReference type="InterPro" id="IPR057727">
    <property type="entry name" value="WCX_dom"/>
</dbReference>
<name>A1K1V8_AZOSB</name>
<protein>
    <submittedName>
        <fullName evidence="4">Consrved hypothetical transcription factor</fullName>
    </submittedName>
</protein>
<dbReference type="STRING" id="62928.azo0196"/>
<dbReference type="RefSeq" id="WP_011763931.1">
    <property type="nucleotide sequence ID" value="NC_008702.1"/>
</dbReference>
<proteinExistence type="predicted"/>
<dbReference type="Pfam" id="PF13280">
    <property type="entry name" value="WYL"/>
    <property type="match status" value="1"/>
</dbReference>
<dbReference type="InterPro" id="IPR013196">
    <property type="entry name" value="HTH_11"/>
</dbReference>
<dbReference type="Pfam" id="PF25583">
    <property type="entry name" value="WCX"/>
    <property type="match status" value="1"/>
</dbReference>
<dbReference type="AlphaFoldDB" id="A1K1V8"/>